<keyword evidence="8" id="KW-1185">Reference proteome</keyword>
<accession>A0AAD2HLW6</accession>
<dbReference type="GO" id="GO:0031298">
    <property type="term" value="C:replication fork protection complex"/>
    <property type="evidence" value="ECO:0007669"/>
    <property type="project" value="TreeGrafter"/>
</dbReference>
<dbReference type="InterPro" id="IPR044998">
    <property type="entry name" value="Timeless"/>
</dbReference>
<name>A0AAD2HLW6_9AGAR</name>
<evidence type="ECO:0000256" key="3">
    <source>
        <dbReference type="ARBA" id="ARBA00023242"/>
    </source>
</evidence>
<organism evidence="7 8">
    <name type="scientific">Mycena citricolor</name>
    <dbReference type="NCBI Taxonomy" id="2018698"/>
    <lineage>
        <taxon>Eukaryota</taxon>
        <taxon>Fungi</taxon>
        <taxon>Dikarya</taxon>
        <taxon>Basidiomycota</taxon>
        <taxon>Agaricomycotina</taxon>
        <taxon>Agaricomycetes</taxon>
        <taxon>Agaricomycetidae</taxon>
        <taxon>Agaricales</taxon>
        <taxon>Marasmiineae</taxon>
        <taxon>Mycenaceae</taxon>
        <taxon>Mycena</taxon>
    </lineage>
</organism>
<dbReference type="InterPro" id="IPR006906">
    <property type="entry name" value="Timeless_N"/>
</dbReference>
<dbReference type="EMBL" id="CAVNYO010000421">
    <property type="protein sequence ID" value="CAK5278317.1"/>
    <property type="molecule type" value="Genomic_DNA"/>
</dbReference>
<dbReference type="GO" id="GO:0003677">
    <property type="term" value="F:DNA binding"/>
    <property type="evidence" value="ECO:0007669"/>
    <property type="project" value="TreeGrafter"/>
</dbReference>
<feature type="non-terminal residue" evidence="7">
    <location>
        <position position="1"/>
    </location>
</feature>
<dbReference type="AlphaFoldDB" id="A0AAD2HLW6"/>
<feature type="region of interest" description="Disordered" evidence="5">
    <location>
        <begin position="539"/>
        <end position="578"/>
    </location>
</feature>
<feature type="compositionally biased region" description="Basic and acidic residues" evidence="5">
    <location>
        <begin position="558"/>
        <end position="567"/>
    </location>
</feature>
<proteinExistence type="predicted"/>
<comment type="caution">
    <text evidence="7">The sequence shown here is derived from an EMBL/GenBank/DDBJ whole genome shotgun (WGS) entry which is preliminary data.</text>
</comment>
<evidence type="ECO:0000256" key="4">
    <source>
        <dbReference type="ARBA" id="ARBA00023306"/>
    </source>
</evidence>
<evidence type="ECO:0000256" key="1">
    <source>
        <dbReference type="ARBA" id="ARBA00004123"/>
    </source>
</evidence>
<sequence length="578" mass="63825">MSDYSSDDEAEDVHRDPITHRPLNPRRILFEPVIGRVVDALGGYEAGVYRMGDEVSGCLKDLKKLWRKDDTDDERTVARIFWEKRVLSKDLIPILLMTAGAGQVEDKRAIACADLISAMTWPIDMSEELAELDSGERADFTQLHAAHRSYKAAVLQPAVIQALFAIILPPLAKIPKERSLRDNQVAALVLYIVRNLAAIRDRDGLQSRLLTTLRDNHLFELILTAASNSEKDPLLGSWNTLILEILFLLFRGTPPMSLIDQPKPALERLLAAEARAAPVPTSRHSRFGTSIVVSANPKATTQAVVHTTAPVPFLLDANKKRVRVRAVESADAIYADDLTIEALSVLRGSARDFLSEGVFNAFLTALLRDIKMERSWATGDRIGIWTLAVVRWTTCFFLLDTKVKKRDFGLVGAAVESGFVSWVLKRMREASEEKPVGWPAMFAGMGCLTQILSVLDAIASPTSGATESDADAAQTLTMQLIYAGAPLDLAMDCLRACTTAKAAGRGPAFLDAAVHFAYSLVRMLERQASTGDSVYVRKAKSSAKKGNAEDETQYAEEEERRRAKEEQEQTFSLDSFEM</sequence>
<keyword evidence="4" id="KW-0131">Cell cycle</keyword>
<evidence type="ECO:0000313" key="7">
    <source>
        <dbReference type="EMBL" id="CAK5278317.1"/>
    </source>
</evidence>
<evidence type="ECO:0000313" key="8">
    <source>
        <dbReference type="Proteomes" id="UP001295794"/>
    </source>
</evidence>
<dbReference type="GO" id="GO:0000076">
    <property type="term" value="P:DNA replication checkpoint signaling"/>
    <property type="evidence" value="ECO:0007669"/>
    <property type="project" value="TreeGrafter"/>
</dbReference>
<gene>
    <name evidence="7" type="ORF">MYCIT1_LOCUS27602</name>
</gene>
<protein>
    <recommendedName>
        <fullName evidence="6">Timeless N-terminal domain-containing protein</fullName>
    </recommendedName>
</protein>
<dbReference type="GO" id="GO:0006281">
    <property type="term" value="P:DNA repair"/>
    <property type="evidence" value="ECO:0007669"/>
    <property type="project" value="TreeGrafter"/>
</dbReference>
<reference evidence="7" key="1">
    <citation type="submission" date="2023-11" db="EMBL/GenBank/DDBJ databases">
        <authorList>
            <person name="De Vega J J."/>
            <person name="De Vega J J."/>
        </authorList>
    </citation>
    <scope>NUCLEOTIDE SEQUENCE</scope>
</reference>
<keyword evidence="2" id="KW-0236">DNA replication inhibitor</keyword>
<dbReference type="Proteomes" id="UP001295794">
    <property type="component" value="Unassembled WGS sequence"/>
</dbReference>
<dbReference type="PANTHER" id="PTHR22940:SF4">
    <property type="entry name" value="PROTEIN TIMELESS HOMOLOG"/>
    <property type="match status" value="1"/>
</dbReference>
<dbReference type="GO" id="GO:0043111">
    <property type="term" value="P:replication fork arrest"/>
    <property type="evidence" value="ECO:0007669"/>
    <property type="project" value="TreeGrafter"/>
</dbReference>
<evidence type="ECO:0000259" key="6">
    <source>
        <dbReference type="Pfam" id="PF04821"/>
    </source>
</evidence>
<evidence type="ECO:0000256" key="5">
    <source>
        <dbReference type="SAM" id="MobiDB-lite"/>
    </source>
</evidence>
<comment type="subcellular location">
    <subcellularLocation>
        <location evidence="1">Nucleus</location>
    </subcellularLocation>
</comment>
<dbReference type="PANTHER" id="PTHR22940">
    <property type="entry name" value="TIMEOUT/TIMELESS-2"/>
    <property type="match status" value="1"/>
</dbReference>
<evidence type="ECO:0000256" key="2">
    <source>
        <dbReference type="ARBA" id="ARBA00022880"/>
    </source>
</evidence>
<dbReference type="Pfam" id="PF04821">
    <property type="entry name" value="TIMELESS"/>
    <property type="match status" value="1"/>
</dbReference>
<feature type="domain" description="Timeless N-terminal" evidence="6">
    <location>
        <begin position="48"/>
        <end position="293"/>
    </location>
</feature>
<keyword evidence="3" id="KW-0539">Nucleus</keyword>